<dbReference type="EMBL" id="HG937516">
    <property type="protein sequence ID" value="CDN40608.1"/>
    <property type="molecule type" value="Genomic_DNA"/>
</dbReference>
<name>A0A292IIT5_9MOLU</name>
<evidence type="ECO:0000256" key="9">
    <source>
        <dbReference type="ARBA" id="ARBA00022840"/>
    </source>
</evidence>
<dbReference type="Gene3D" id="3.20.20.60">
    <property type="entry name" value="Phosphoenolpyruvate-binding domains"/>
    <property type="match status" value="1"/>
</dbReference>
<evidence type="ECO:0000256" key="14">
    <source>
        <dbReference type="RuleBase" id="RU000504"/>
    </source>
</evidence>
<dbReference type="Gene3D" id="3.40.1380.20">
    <property type="entry name" value="Pyruvate kinase, C-terminal domain"/>
    <property type="match status" value="1"/>
</dbReference>
<dbReference type="UniPathway" id="UPA00109">
    <property type="reaction ID" value="UER00188"/>
</dbReference>
<sequence length="505" mass="56724">MNHFKRTKIVATCGPSITQKIWSVAQLDDPKNAQLKKLAYEKMETIIKNGVTVIRLNFSHGNHDEQLVRIKVAREVAMKLGVPISIMLDTQGPEIRIGEICEEGCKINQGDVVSIYTAKKIVGKNQSFSATDASGQYDMINDLKIGSKVLVDDGKLSLIVKKLHVKDHIVECEALNSHTVVSHKRINLPGANYSIPFLSQKDIKDLKFGIENKVDYVAASFVNNVENIRELRQILDENGGKAIKIISKIESTSAIKNLDGIISESDGVMVARGDLSLEIPYYEVPHWQRYIIKMCRFKNRRVIVATQMLDSLEKNIQPTRAEVTDVYFAVDRGTDATMLSGETANGLYPETAVSTMNKINLQSELLFDYERAVQYYFPKTTIAKSQFGQTIVARLAKMVFPKRHIGNQNFRFDFIVHFTNNVNEIYALANARLAAAVIIITDQETIYSGHGIDYGILTHKVHSLALAKKDYKNAAKTAIEFYKNFGKISSALYNLVIMDNRIIKI</sequence>
<dbReference type="InterPro" id="IPR015806">
    <property type="entry name" value="Pyrv_Knase_insert_dom_sf"/>
</dbReference>
<evidence type="ECO:0000256" key="7">
    <source>
        <dbReference type="ARBA" id="ARBA00022741"/>
    </source>
</evidence>
<keyword evidence="8 14" id="KW-0418">Kinase</keyword>
<dbReference type="PRINTS" id="PR01050">
    <property type="entry name" value="PYRUVTKNASE"/>
</dbReference>
<dbReference type="SUPFAM" id="SSF52935">
    <property type="entry name" value="PK C-terminal domain-like"/>
    <property type="match status" value="1"/>
</dbReference>
<dbReference type="NCBIfam" id="NF004491">
    <property type="entry name" value="PRK05826.1"/>
    <property type="match status" value="1"/>
</dbReference>
<dbReference type="SUPFAM" id="SSF51621">
    <property type="entry name" value="Phosphoenolpyruvate/pyruvate domain"/>
    <property type="match status" value="1"/>
</dbReference>
<comment type="cofactor">
    <cofactor evidence="1">
        <name>K(+)</name>
        <dbReference type="ChEBI" id="CHEBI:29103"/>
    </cofactor>
</comment>
<keyword evidence="11 14" id="KW-0324">Glycolysis</keyword>
<comment type="similarity">
    <text evidence="3 14">Belongs to the pyruvate kinase family.</text>
</comment>
<evidence type="ECO:0000256" key="6">
    <source>
        <dbReference type="ARBA" id="ARBA00022723"/>
    </source>
</evidence>
<dbReference type="Pfam" id="PF00224">
    <property type="entry name" value="PK"/>
    <property type="match status" value="1"/>
</dbReference>
<evidence type="ECO:0000256" key="10">
    <source>
        <dbReference type="ARBA" id="ARBA00022842"/>
    </source>
</evidence>
<evidence type="ECO:0000256" key="5">
    <source>
        <dbReference type="ARBA" id="ARBA00022679"/>
    </source>
</evidence>
<comment type="catalytic activity">
    <reaction evidence="14">
        <text>pyruvate + ATP = phosphoenolpyruvate + ADP + H(+)</text>
        <dbReference type="Rhea" id="RHEA:18157"/>
        <dbReference type="ChEBI" id="CHEBI:15361"/>
        <dbReference type="ChEBI" id="CHEBI:15378"/>
        <dbReference type="ChEBI" id="CHEBI:30616"/>
        <dbReference type="ChEBI" id="CHEBI:58702"/>
        <dbReference type="ChEBI" id="CHEBI:456216"/>
        <dbReference type="EC" id="2.7.1.40"/>
    </reaction>
</comment>
<evidence type="ECO:0000313" key="17">
    <source>
        <dbReference type="Proteomes" id="UP000261764"/>
    </source>
</evidence>
<dbReference type="InterPro" id="IPR001697">
    <property type="entry name" value="Pyr_Knase"/>
</dbReference>
<accession>A0A292IIT5</accession>
<dbReference type="InterPro" id="IPR018209">
    <property type="entry name" value="Pyrv_Knase_AS"/>
</dbReference>
<reference evidence="16 17" key="1">
    <citation type="journal article" date="2015" name="Clin. Infect. Dis.">
        <title>Genomic Investigations unmask Mycoplasma amphoriforme, a new respiratory pathogen.</title>
        <authorList>
            <person name="Gillespie S.H."/>
            <person name="Ling C.L."/>
            <person name="Oravcova K."/>
            <person name="Pinheiro M."/>
            <person name="Wells L."/>
            <person name="Bryant J.M."/>
            <person name="McHugh T.D."/>
            <person name="Bebear C."/>
            <person name="Webster D."/>
            <person name="Harris S.R."/>
            <person name="Seth-Smith H.M."/>
            <person name="Thomson N.R."/>
        </authorList>
    </citation>
    <scope>NUCLEOTIDE SEQUENCE [LARGE SCALE GENOMIC DNA]</scope>
    <source>
        <strain evidence="16 17">A39</strain>
    </source>
</reference>
<keyword evidence="5 14" id="KW-0808">Transferase</keyword>
<dbReference type="NCBIfam" id="TIGR01064">
    <property type="entry name" value="pyruv_kin"/>
    <property type="match status" value="1"/>
</dbReference>
<keyword evidence="6" id="KW-0479">Metal-binding</keyword>
<evidence type="ECO:0000256" key="8">
    <source>
        <dbReference type="ARBA" id="ARBA00022777"/>
    </source>
</evidence>
<dbReference type="GO" id="GO:0030955">
    <property type="term" value="F:potassium ion binding"/>
    <property type="evidence" value="ECO:0007669"/>
    <property type="project" value="UniProtKB-UniRule"/>
</dbReference>
<dbReference type="KEGG" id="mamp:MAMA39_04900"/>
<dbReference type="InterPro" id="IPR040442">
    <property type="entry name" value="Pyrv_kinase-like_dom_sf"/>
</dbReference>
<dbReference type="GO" id="GO:0000287">
    <property type="term" value="F:magnesium ion binding"/>
    <property type="evidence" value="ECO:0007669"/>
    <property type="project" value="UniProtKB-UniRule"/>
</dbReference>
<evidence type="ECO:0000313" key="16">
    <source>
        <dbReference type="EMBL" id="CDN40608.1"/>
    </source>
</evidence>
<feature type="domain" description="Pyruvate kinase barrel" evidence="15">
    <location>
        <begin position="5"/>
        <end position="353"/>
    </location>
</feature>
<dbReference type="InterPro" id="IPR015793">
    <property type="entry name" value="Pyrv_Knase_brl"/>
</dbReference>
<evidence type="ECO:0000256" key="13">
    <source>
        <dbReference type="NCBIfam" id="TIGR01064"/>
    </source>
</evidence>
<evidence type="ECO:0000259" key="15">
    <source>
        <dbReference type="Pfam" id="PF00224"/>
    </source>
</evidence>
<evidence type="ECO:0000256" key="1">
    <source>
        <dbReference type="ARBA" id="ARBA00001958"/>
    </source>
</evidence>
<dbReference type="Gene3D" id="2.40.33.10">
    <property type="entry name" value="PK beta-barrel domain-like"/>
    <property type="match status" value="1"/>
</dbReference>
<dbReference type="SUPFAM" id="SSF50800">
    <property type="entry name" value="PK beta-barrel domain-like"/>
    <property type="match status" value="1"/>
</dbReference>
<dbReference type="GO" id="GO:0016301">
    <property type="term" value="F:kinase activity"/>
    <property type="evidence" value="ECO:0007669"/>
    <property type="project" value="UniProtKB-KW"/>
</dbReference>
<evidence type="ECO:0000256" key="11">
    <source>
        <dbReference type="ARBA" id="ARBA00023152"/>
    </source>
</evidence>
<dbReference type="Proteomes" id="UP000261764">
    <property type="component" value="Chromosome I"/>
</dbReference>
<organism evidence="16 17">
    <name type="scientific">Mycoplasma amphoriforme A39</name>
    <dbReference type="NCBI Taxonomy" id="572419"/>
    <lineage>
        <taxon>Bacteria</taxon>
        <taxon>Bacillati</taxon>
        <taxon>Mycoplasmatota</taxon>
        <taxon>Mollicutes</taxon>
        <taxon>Mycoplasmataceae</taxon>
        <taxon>Mycoplasma</taxon>
    </lineage>
</organism>
<keyword evidence="17" id="KW-1185">Reference proteome</keyword>
<dbReference type="PANTHER" id="PTHR11817">
    <property type="entry name" value="PYRUVATE KINASE"/>
    <property type="match status" value="1"/>
</dbReference>
<evidence type="ECO:0000256" key="12">
    <source>
        <dbReference type="ARBA" id="ARBA00023317"/>
    </source>
</evidence>
<dbReference type="InterPro" id="IPR036918">
    <property type="entry name" value="Pyrv_Knase_C_sf"/>
</dbReference>
<keyword evidence="7" id="KW-0547">Nucleotide-binding</keyword>
<dbReference type="InterPro" id="IPR011037">
    <property type="entry name" value="Pyrv_Knase-like_insert_dom_sf"/>
</dbReference>
<evidence type="ECO:0000256" key="3">
    <source>
        <dbReference type="ARBA" id="ARBA00008663"/>
    </source>
</evidence>
<dbReference type="GO" id="GO:0004743">
    <property type="term" value="F:pyruvate kinase activity"/>
    <property type="evidence" value="ECO:0007669"/>
    <property type="project" value="UniProtKB-UniRule"/>
</dbReference>
<protein>
    <recommendedName>
        <fullName evidence="4 13">Pyruvate kinase</fullName>
        <ecNumber evidence="4 13">2.7.1.40</ecNumber>
    </recommendedName>
</protein>
<keyword evidence="9" id="KW-0067">ATP-binding</keyword>
<comment type="pathway">
    <text evidence="2 14">Carbohydrate degradation; glycolysis; pyruvate from D-glyceraldehyde 3-phosphate: step 5/5.</text>
</comment>
<keyword evidence="10 14" id="KW-0460">Magnesium</keyword>
<evidence type="ECO:0000256" key="4">
    <source>
        <dbReference type="ARBA" id="ARBA00012142"/>
    </source>
</evidence>
<evidence type="ECO:0000256" key="2">
    <source>
        <dbReference type="ARBA" id="ARBA00004997"/>
    </source>
</evidence>
<gene>
    <name evidence="16" type="ORF">MAMA39_04900</name>
</gene>
<dbReference type="PROSITE" id="PS00110">
    <property type="entry name" value="PYRUVATE_KINASE"/>
    <property type="match status" value="1"/>
</dbReference>
<dbReference type="AlphaFoldDB" id="A0A292IIT5"/>
<dbReference type="InterPro" id="IPR015813">
    <property type="entry name" value="Pyrv/PenolPyrv_kinase-like_dom"/>
</dbReference>
<dbReference type="EC" id="2.7.1.40" evidence="4 13"/>
<dbReference type="GO" id="GO:0005524">
    <property type="term" value="F:ATP binding"/>
    <property type="evidence" value="ECO:0007669"/>
    <property type="project" value="UniProtKB-KW"/>
</dbReference>
<dbReference type="RefSeq" id="WP_343251233.1">
    <property type="nucleotide sequence ID" value="NZ_HG937516.1"/>
</dbReference>
<keyword evidence="12" id="KW-0670">Pyruvate</keyword>
<proteinExistence type="inferred from homology"/>